<comment type="subcellular location">
    <subcellularLocation>
        <location evidence="4">Cytoplasm</location>
    </subcellularLocation>
</comment>
<dbReference type="HAMAP" id="MF_03011">
    <property type="entry name" value="eIF3l"/>
    <property type="match status" value="1"/>
</dbReference>
<dbReference type="InterPro" id="IPR019382">
    <property type="entry name" value="eIF3l"/>
</dbReference>
<keyword evidence="1 4" id="KW-0963">Cytoplasm</keyword>
<gene>
    <name evidence="6" type="ORF">DL89DRAFT_283414</name>
</gene>
<dbReference type="PROSITE" id="PS50005">
    <property type="entry name" value="TPR"/>
    <property type="match status" value="1"/>
</dbReference>
<keyword evidence="7" id="KW-1185">Reference proteome</keyword>
<evidence type="ECO:0000313" key="7">
    <source>
        <dbReference type="Proteomes" id="UP000193922"/>
    </source>
</evidence>
<dbReference type="EMBL" id="MCFD01000005">
    <property type="protein sequence ID" value="ORX70891.1"/>
    <property type="molecule type" value="Genomic_DNA"/>
</dbReference>
<feature type="repeat" description="TPR" evidence="5">
    <location>
        <begin position="293"/>
        <end position="326"/>
    </location>
</feature>
<keyword evidence="3 4" id="KW-0648">Protein biosynthesis</keyword>
<dbReference type="InterPro" id="IPR011990">
    <property type="entry name" value="TPR-like_helical_dom_sf"/>
</dbReference>
<dbReference type="RefSeq" id="XP_040744470.1">
    <property type="nucleotide sequence ID" value="XM_040889736.1"/>
</dbReference>
<dbReference type="GO" id="GO:0001732">
    <property type="term" value="P:formation of cytoplasmic translation initiation complex"/>
    <property type="evidence" value="ECO:0007669"/>
    <property type="project" value="UniProtKB-UniRule"/>
</dbReference>
<dbReference type="GO" id="GO:0003743">
    <property type="term" value="F:translation initiation factor activity"/>
    <property type="evidence" value="ECO:0007669"/>
    <property type="project" value="UniProtKB-UniRule"/>
</dbReference>
<dbReference type="OrthoDB" id="15082at2759"/>
<dbReference type="STRING" id="61395.A0A1Y1WBH9"/>
<protein>
    <recommendedName>
        <fullName evidence="4">Eukaryotic translation initiation factor 3 subunit L</fullName>
        <shortName evidence="4">eIF3l</shortName>
    </recommendedName>
</protein>
<comment type="caution">
    <text evidence="6">The sequence shown here is derived from an EMBL/GenBank/DDBJ whole genome shotgun (WGS) entry which is preliminary data.</text>
</comment>
<evidence type="ECO:0000256" key="2">
    <source>
        <dbReference type="ARBA" id="ARBA00022540"/>
    </source>
</evidence>
<dbReference type="AlphaFoldDB" id="A0A1Y1WBH9"/>
<dbReference type="GO" id="GO:0005852">
    <property type="term" value="C:eukaryotic translation initiation factor 3 complex"/>
    <property type="evidence" value="ECO:0007669"/>
    <property type="project" value="UniProtKB-UniRule"/>
</dbReference>
<dbReference type="GO" id="GO:0016282">
    <property type="term" value="C:eukaryotic 43S preinitiation complex"/>
    <property type="evidence" value="ECO:0007669"/>
    <property type="project" value="UniProtKB-UniRule"/>
</dbReference>
<evidence type="ECO:0000256" key="1">
    <source>
        <dbReference type="ARBA" id="ARBA00022490"/>
    </source>
</evidence>
<dbReference type="PANTHER" id="PTHR13242">
    <property type="entry name" value="EUKARYOTIC TRANSLATION INITIATION FACTOR 3"/>
    <property type="match status" value="1"/>
</dbReference>
<dbReference type="PANTHER" id="PTHR13242:SF0">
    <property type="entry name" value="EUKARYOTIC TRANSLATION INITIATION FACTOR 3 SUBUNIT L"/>
    <property type="match status" value="1"/>
</dbReference>
<evidence type="ECO:0000256" key="5">
    <source>
        <dbReference type="PROSITE-ProRule" id="PRU00339"/>
    </source>
</evidence>
<evidence type="ECO:0000313" key="6">
    <source>
        <dbReference type="EMBL" id="ORX70891.1"/>
    </source>
</evidence>
<dbReference type="Proteomes" id="UP000193922">
    <property type="component" value="Unassembled WGS sequence"/>
</dbReference>
<organism evidence="6 7">
    <name type="scientific">Linderina pennispora</name>
    <dbReference type="NCBI Taxonomy" id="61395"/>
    <lineage>
        <taxon>Eukaryota</taxon>
        <taxon>Fungi</taxon>
        <taxon>Fungi incertae sedis</taxon>
        <taxon>Zoopagomycota</taxon>
        <taxon>Kickxellomycotina</taxon>
        <taxon>Kickxellomycetes</taxon>
        <taxon>Kickxellales</taxon>
        <taxon>Kickxellaceae</taxon>
        <taxon>Linderina</taxon>
    </lineage>
</organism>
<keyword evidence="2 4" id="KW-0396">Initiation factor</keyword>
<accession>A0A1Y1WBH9</accession>
<name>A0A1Y1WBH9_9FUNG</name>
<comment type="function">
    <text evidence="4">Component of the eukaryotic translation initiation factor 3 (eIF-3) complex, which is involved in protein synthesis of a specialized repertoire of mRNAs and, together with other initiation factors, stimulates binding of mRNA and methionyl-tRNAi to the 40S ribosome. The eIF-3 complex specifically targets and initiates translation of a subset of mRNAs involved in cell proliferation.</text>
</comment>
<dbReference type="GeneID" id="63806384"/>
<proteinExistence type="inferred from homology"/>
<dbReference type="Pfam" id="PF10255">
    <property type="entry name" value="Paf67"/>
    <property type="match status" value="1"/>
</dbReference>
<dbReference type="InterPro" id="IPR019734">
    <property type="entry name" value="TPR_rpt"/>
</dbReference>
<reference evidence="6 7" key="1">
    <citation type="submission" date="2016-07" db="EMBL/GenBank/DDBJ databases">
        <title>Pervasive Adenine N6-methylation of Active Genes in Fungi.</title>
        <authorList>
            <consortium name="DOE Joint Genome Institute"/>
            <person name="Mondo S.J."/>
            <person name="Dannebaum R.O."/>
            <person name="Kuo R.C."/>
            <person name="Labutti K."/>
            <person name="Haridas S."/>
            <person name="Kuo A."/>
            <person name="Salamov A."/>
            <person name="Ahrendt S.R."/>
            <person name="Lipzen A."/>
            <person name="Sullivan W."/>
            <person name="Andreopoulos W.B."/>
            <person name="Clum A."/>
            <person name="Lindquist E."/>
            <person name="Daum C."/>
            <person name="Ramamoorthy G.K."/>
            <person name="Gryganskyi A."/>
            <person name="Culley D."/>
            <person name="Magnuson J.K."/>
            <person name="James T.Y."/>
            <person name="O'Malley M.A."/>
            <person name="Stajich J.E."/>
            <person name="Spatafora J.W."/>
            <person name="Visel A."/>
            <person name="Grigoriev I.V."/>
        </authorList>
    </citation>
    <scope>NUCLEOTIDE SEQUENCE [LARGE SCALE GENOMIC DNA]</scope>
    <source>
        <strain evidence="6 7">ATCC 12442</strain>
    </source>
</reference>
<comment type="subunit">
    <text evidence="4">Component of the eukaryotic translation initiation factor 3 (eIF-3) complex.</text>
</comment>
<sequence length="557" mass="64487">MNQEYFDDEEFVGDIDIVAGTYANVDDGEDVEIDDEELIQQAQAGVQSIPEQVRNFLMQFHRNMKNNNLHDLTYGYETQFVRLSEKFFAKGPWPEPQYVAALVKDDGVFLTLYRELYFRHIYSRLHPSLETRFRSFENYCDLFNYILNSDGPIELELPNQWLWDIVDEFIYQFQSFCTHRSRVTKRSEEEIKLLKENSQVWNTYSVLNVLYSLIQKSNISQQLLVQQQGGDVLAAAGEFGSRPLYKMLGYFSIIGLVRVHCMLGDYTLALQTLENIELGNSRALFTRVTACHVTVYYYVGFAYLMMGRYADAIRTFAHILTFVSRTRQYHQRSYQFDTVNKKAEQIPARVDENIHNYLREKYGEQQHKMQRGGEEAIEVVSDLFRFASPKFIAPNPPNYDDLEAAAEAIEPQQFQLKIFLREARLQLVIPTLRSFLKLYTTMGLDRLSTFLEMDAAELRNQLMVYKQRCRQVKWVGGGDLLGGEVVAATDLDFALQEDMIFIAESRIGRKYADWFIRNANKVQDLVNTLESRQKTFIAEAGKPKPAEEEAPAAAVSA</sequence>
<evidence type="ECO:0000256" key="4">
    <source>
        <dbReference type="HAMAP-Rule" id="MF_03011"/>
    </source>
</evidence>
<dbReference type="GO" id="GO:0033290">
    <property type="term" value="C:eukaryotic 48S preinitiation complex"/>
    <property type="evidence" value="ECO:0007669"/>
    <property type="project" value="UniProtKB-UniRule"/>
</dbReference>
<dbReference type="SUPFAM" id="SSF48452">
    <property type="entry name" value="TPR-like"/>
    <property type="match status" value="1"/>
</dbReference>
<evidence type="ECO:0000256" key="3">
    <source>
        <dbReference type="ARBA" id="ARBA00022917"/>
    </source>
</evidence>
<comment type="similarity">
    <text evidence="4">Belongs to the eIF-3 subunit L family.</text>
</comment>
<keyword evidence="5" id="KW-0802">TPR repeat</keyword>